<protein>
    <submittedName>
        <fullName evidence="2">Uncharacterized protein</fullName>
    </submittedName>
</protein>
<dbReference type="Proteomes" id="UP001500571">
    <property type="component" value="Unassembled WGS sequence"/>
</dbReference>
<accession>A0ABP5C8Y1</accession>
<comment type="caution">
    <text evidence="2">The sequence shown here is derived from an EMBL/GenBank/DDBJ whole genome shotgun (WGS) entry which is preliminary data.</text>
</comment>
<reference evidence="3" key="1">
    <citation type="journal article" date="2019" name="Int. J. Syst. Evol. Microbiol.">
        <title>The Global Catalogue of Microorganisms (GCM) 10K type strain sequencing project: providing services to taxonomists for standard genome sequencing and annotation.</title>
        <authorList>
            <consortium name="The Broad Institute Genomics Platform"/>
            <consortium name="The Broad Institute Genome Sequencing Center for Infectious Disease"/>
            <person name="Wu L."/>
            <person name="Ma J."/>
        </authorList>
    </citation>
    <scope>NUCLEOTIDE SEQUENCE [LARGE SCALE GENOMIC DNA]</scope>
    <source>
        <strain evidence="3">JCM 15309</strain>
    </source>
</reference>
<evidence type="ECO:0000256" key="1">
    <source>
        <dbReference type="SAM" id="MobiDB-lite"/>
    </source>
</evidence>
<evidence type="ECO:0000313" key="2">
    <source>
        <dbReference type="EMBL" id="GAA1959943.1"/>
    </source>
</evidence>
<proteinExistence type="predicted"/>
<evidence type="ECO:0000313" key="3">
    <source>
        <dbReference type="Proteomes" id="UP001500571"/>
    </source>
</evidence>
<dbReference type="EMBL" id="BAAAPB010000002">
    <property type="protein sequence ID" value="GAA1959943.1"/>
    <property type="molecule type" value="Genomic_DNA"/>
</dbReference>
<feature type="region of interest" description="Disordered" evidence="1">
    <location>
        <begin position="29"/>
        <end position="49"/>
    </location>
</feature>
<feature type="region of interest" description="Disordered" evidence="1">
    <location>
        <begin position="1"/>
        <end position="20"/>
    </location>
</feature>
<name>A0ABP5C8Y1_9ACTN</name>
<gene>
    <name evidence="2" type="ORF">GCM10009798_19430</name>
</gene>
<organism evidence="2 3">
    <name type="scientific">Nocardioides panacihumi</name>
    <dbReference type="NCBI Taxonomy" id="400774"/>
    <lineage>
        <taxon>Bacteria</taxon>
        <taxon>Bacillati</taxon>
        <taxon>Actinomycetota</taxon>
        <taxon>Actinomycetes</taxon>
        <taxon>Propionibacteriales</taxon>
        <taxon>Nocardioidaceae</taxon>
        <taxon>Nocardioides</taxon>
    </lineage>
</organism>
<sequence>MRYASAIEESPPTKPPATNALQPVLITASRPNAIGSRNPAGATRSRRGAGGAVVVAEGEADTLASCPAAAGDAAPWPGRCWPD</sequence>
<keyword evidence="3" id="KW-1185">Reference proteome</keyword>